<feature type="region of interest" description="Disordered" evidence="1">
    <location>
        <begin position="64"/>
        <end position="95"/>
    </location>
</feature>
<dbReference type="STRING" id="1907.SGLAU_32100"/>
<protein>
    <submittedName>
        <fullName evidence="2">Uncharacterized protein</fullName>
    </submittedName>
</protein>
<feature type="compositionally biased region" description="Basic and acidic residues" evidence="1">
    <location>
        <begin position="253"/>
        <end position="262"/>
    </location>
</feature>
<accession>A0A089XGD5</accession>
<feature type="compositionally biased region" description="Low complexity" evidence="1">
    <location>
        <begin position="199"/>
        <end position="210"/>
    </location>
</feature>
<dbReference type="KEGG" id="sgu:SGLAU_32100"/>
<evidence type="ECO:0000313" key="2">
    <source>
        <dbReference type="EMBL" id="AIS02354.1"/>
    </source>
</evidence>
<name>A0A089XGD5_STRGA</name>
<dbReference type="AlphaFoldDB" id="A0A089XGD5"/>
<dbReference type="HOGENOM" id="CLU_986658_0_0_11"/>
<dbReference type="EMBL" id="CP009438">
    <property type="protein sequence ID" value="AIS02354.1"/>
    <property type="molecule type" value="Genomic_DNA"/>
</dbReference>
<evidence type="ECO:0000256" key="1">
    <source>
        <dbReference type="SAM" id="MobiDB-lite"/>
    </source>
</evidence>
<feature type="region of interest" description="Disordered" evidence="1">
    <location>
        <begin position="154"/>
        <end position="219"/>
    </location>
</feature>
<organism evidence="2 3">
    <name type="scientific">Streptomyces glaucescens</name>
    <dbReference type="NCBI Taxonomy" id="1907"/>
    <lineage>
        <taxon>Bacteria</taxon>
        <taxon>Bacillati</taxon>
        <taxon>Actinomycetota</taxon>
        <taxon>Actinomycetes</taxon>
        <taxon>Kitasatosporales</taxon>
        <taxon>Streptomycetaceae</taxon>
        <taxon>Streptomyces</taxon>
    </lineage>
</organism>
<evidence type="ECO:0000313" key="3">
    <source>
        <dbReference type="Proteomes" id="UP000029482"/>
    </source>
</evidence>
<feature type="compositionally biased region" description="Polar residues" evidence="1">
    <location>
        <begin position="22"/>
        <end position="32"/>
    </location>
</feature>
<feature type="region of interest" description="Disordered" evidence="1">
    <location>
        <begin position="18"/>
        <end position="47"/>
    </location>
</feature>
<sequence>MGPSLCWSCRCSGHVCRGPSPVTATRRPSSITEPRHAKSRTGITPHHPVKTLAELQVPSWYRRAPASGPLRPADAGQATPTQIGQHPDTRSDAGSLPLRGHRLVGIPAAQVRGSDLPAPHEGVQLGVASGEGGGAEPAAAYRSRRHGLVAMAGGQDGHQAARPGTSPGISPSTVAWPAAQSRRQYGAHRRPVVEEPPNTSCDRTTETSTTAGLRNSPRRHTGALAAHLVSGAGDSGADLAGPESGADPWWDDGGLRTPHEPKVSGPRLCPAGQARHQGALPR</sequence>
<feature type="region of interest" description="Disordered" evidence="1">
    <location>
        <begin position="233"/>
        <end position="282"/>
    </location>
</feature>
<reference evidence="3" key="1">
    <citation type="journal article" date="2015" name="J. Biotechnol.">
        <title>Complete genome sequence of the actinobacterium Streptomyces glaucescens GLA.O (DSM 40922) consisting of a linear chromosome and one linear plasmid.</title>
        <authorList>
            <person name="Ortseifen V."/>
            <person name="Winkler A."/>
            <person name="Albersmeier A."/>
            <person name="Wendler S."/>
            <person name="Puhler A."/>
            <person name="Kalinowski J."/>
            <person name="Ruckert C."/>
        </authorList>
    </citation>
    <scope>NUCLEOTIDE SEQUENCE [LARGE SCALE GENOMIC DNA]</scope>
    <source>
        <strain evidence="3">DSM 40922 / GLA O</strain>
    </source>
</reference>
<gene>
    <name evidence="2" type="ORF">SGLAU_32100</name>
</gene>
<dbReference type="Proteomes" id="UP000029482">
    <property type="component" value="Chromosome"/>
</dbReference>
<proteinExistence type="predicted"/>
<keyword evidence="3" id="KW-1185">Reference proteome</keyword>